<evidence type="ECO:0000313" key="2">
    <source>
        <dbReference type="EMBL" id="KAF4754005.1"/>
    </source>
</evidence>
<evidence type="ECO:0000313" key="3">
    <source>
        <dbReference type="Proteomes" id="UP000553632"/>
    </source>
</evidence>
<dbReference type="GO" id="GO:0030127">
    <property type="term" value="C:COPII vesicle coat"/>
    <property type="evidence" value="ECO:0007669"/>
    <property type="project" value="InterPro"/>
</dbReference>
<dbReference type="InterPro" id="IPR006900">
    <property type="entry name" value="Sec23/24_helical_dom"/>
</dbReference>
<accession>A0A7J6U984</accession>
<dbReference type="EMBL" id="JABANO010005144">
    <property type="protein sequence ID" value="KAF4754005.1"/>
    <property type="molecule type" value="Genomic_DNA"/>
</dbReference>
<dbReference type="GO" id="GO:0090110">
    <property type="term" value="P:COPII-coated vesicle cargo loading"/>
    <property type="evidence" value="ECO:0007669"/>
    <property type="project" value="TreeGrafter"/>
</dbReference>
<sequence length="167" mass="18513">EKLLGQCSTVLHAYRVNCASSSAPKHTGTQLLLPETLKLMPLYIGGLLKISASGIYLVDNTQVLRLYVGPAVSEETLLELFGTRGMDDFENPIVSPETSDLACRVWCIIQQVRKDKGSRPFQSVRVALPNTPEEARLFATLSEDRIGGEMSYVDLLCHIHRQVNGRK</sequence>
<dbReference type="InterPro" id="IPR050550">
    <property type="entry name" value="SEC23_SEC24_subfamily"/>
</dbReference>
<dbReference type="SUPFAM" id="SSF81811">
    <property type="entry name" value="Helical domain of Sec23/24"/>
    <property type="match status" value="1"/>
</dbReference>
<dbReference type="InterPro" id="IPR036175">
    <property type="entry name" value="Sec23/24_helical_dom_sf"/>
</dbReference>
<gene>
    <name evidence="2" type="primary">SEC24D_1</name>
    <name evidence="2" type="ORF">FOZ63_002114</name>
</gene>
<dbReference type="Proteomes" id="UP000553632">
    <property type="component" value="Unassembled WGS sequence"/>
</dbReference>
<dbReference type="PANTHER" id="PTHR13803">
    <property type="entry name" value="SEC24-RELATED PROTEIN"/>
    <property type="match status" value="1"/>
</dbReference>
<comment type="caution">
    <text evidence="2">The sequence shown here is derived from an EMBL/GenBank/DDBJ whole genome shotgun (WGS) entry which is preliminary data.</text>
</comment>
<reference evidence="2 3" key="1">
    <citation type="submission" date="2020-04" db="EMBL/GenBank/DDBJ databases">
        <title>Perkinsus olseni comparative genomics.</title>
        <authorList>
            <person name="Bogema D.R."/>
        </authorList>
    </citation>
    <scope>NUCLEOTIDE SEQUENCE [LARGE SCALE GENOMIC DNA]</scope>
    <source>
        <strain evidence="2 3">ATCC PRA-207</strain>
    </source>
</reference>
<dbReference type="InterPro" id="IPR036180">
    <property type="entry name" value="Gelsolin-like_dom_sf"/>
</dbReference>
<dbReference type="SUPFAM" id="SSF82754">
    <property type="entry name" value="C-terminal, gelsolin-like domain of Sec23/24"/>
    <property type="match status" value="1"/>
</dbReference>
<dbReference type="Gene3D" id="1.20.120.730">
    <property type="entry name" value="Sec23/Sec24 helical domain"/>
    <property type="match status" value="1"/>
</dbReference>
<name>A0A7J6U984_PEROL</name>
<dbReference type="PANTHER" id="PTHR13803:SF4">
    <property type="entry name" value="SECRETORY 24CD, ISOFORM C"/>
    <property type="match status" value="1"/>
</dbReference>
<dbReference type="GO" id="GO:0000149">
    <property type="term" value="F:SNARE binding"/>
    <property type="evidence" value="ECO:0007669"/>
    <property type="project" value="TreeGrafter"/>
</dbReference>
<proteinExistence type="predicted"/>
<protein>
    <submittedName>
        <fullName evidence="2">Protein transport protein Sec24D</fullName>
    </submittedName>
</protein>
<dbReference type="GO" id="GO:0070971">
    <property type="term" value="C:endoplasmic reticulum exit site"/>
    <property type="evidence" value="ECO:0007669"/>
    <property type="project" value="TreeGrafter"/>
</dbReference>
<keyword evidence="3" id="KW-1185">Reference proteome</keyword>
<feature type="domain" description="Sec23/Sec24 helical" evidence="1">
    <location>
        <begin position="4"/>
        <end position="51"/>
    </location>
</feature>
<evidence type="ECO:0000259" key="1">
    <source>
        <dbReference type="Pfam" id="PF04815"/>
    </source>
</evidence>
<dbReference type="GO" id="GO:0006886">
    <property type="term" value="P:intracellular protein transport"/>
    <property type="evidence" value="ECO:0007669"/>
    <property type="project" value="InterPro"/>
</dbReference>
<dbReference type="GO" id="GO:0008270">
    <property type="term" value="F:zinc ion binding"/>
    <property type="evidence" value="ECO:0007669"/>
    <property type="project" value="TreeGrafter"/>
</dbReference>
<dbReference type="AlphaFoldDB" id="A0A7J6U984"/>
<organism evidence="2 3">
    <name type="scientific">Perkinsus olseni</name>
    <name type="common">Perkinsus atlanticus</name>
    <dbReference type="NCBI Taxonomy" id="32597"/>
    <lineage>
        <taxon>Eukaryota</taxon>
        <taxon>Sar</taxon>
        <taxon>Alveolata</taxon>
        <taxon>Perkinsozoa</taxon>
        <taxon>Perkinsea</taxon>
        <taxon>Perkinsida</taxon>
        <taxon>Perkinsidae</taxon>
        <taxon>Perkinsus</taxon>
    </lineage>
</organism>
<dbReference type="Pfam" id="PF04815">
    <property type="entry name" value="Sec23_helical"/>
    <property type="match status" value="1"/>
</dbReference>
<feature type="non-terminal residue" evidence="2">
    <location>
        <position position="1"/>
    </location>
</feature>